<dbReference type="EnsemblMetazoa" id="CLYHEMT008850.1">
    <property type="protein sequence ID" value="CLYHEMP008850.1"/>
    <property type="gene ID" value="CLYHEMG008850"/>
</dbReference>
<dbReference type="Proteomes" id="UP000594262">
    <property type="component" value="Unplaced"/>
</dbReference>
<evidence type="ECO:0000256" key="7">
    <source>
        <dbReference type="ARBA" id="ARBA00023242"/>
    </source>
</evidence>
<dbReference type="GO" id="GO:0006368">
    <property type="term" value="P:transcription elongation by RNA polymerase II"/>
    <property type="evidence" value="ECO:0007669"/>
    <property type="project" value="UniProtKB-ARBA"/>
</dbReference>
<dbReference type="Pfam" id="PF17683">
    <property type="entry name" value="TFIIF_beta_N"/>
    <property type="match status" value="1"/>
</dbReference>
<reference evidence="12" key="1">
    <citation type="submission" date="2021-01" db="UniProtKB">
        <authorList>
            <consortium name="EnsemblMetazoa"/>
        </authorList>
    </citation>
    <scope>IDENTIFICATION</scope>
</reference>
<evidence type="ECO:0000256" key="1">
    <source>
        <dbReference type="ARBA" id="ARBA00004123"/>
    </source>
</evidence>
<keyword evidence="6" id="KW-0804">Transcription</keyword>
<dbReference type="InterPro" id="IPR036388">
    <property type="entry name" value="WH-like_DNA-bd_sf"/>
</dbReference>
<evidence type="ECO:0000256" key="3">
    <source>
        <dbReference type="ARBA" id="ARBA00020815"/>
    </source>
</evidence>
<evidence type="ECO:0000313" key="13">
    <source>
        <dbReference type="Proteomes" id="UP000594262"/>
    </source>
</evidence>
<evidence type="ECO:0000256" key="8">
    <source>
        <dbReference type="ARBA" id="ARBA00033388"/>
    </source>
</evidence>
<evidence type="ECO:0000313" key="12">
    <source>
        <dbReference type="EnsemblMetazoa" id="CLYHEMP008850.1"/>
    </source>
</evidence>
<keyword evidence="5" id="KW-0238">DNA-binding</keyword>
<evidence type="ECO:0000256" key="4">
    <source>
        <dbReference type="ARBA" id="ARBA00023015"/>
    </source>
</evidence>
<accession>A0A7M5V399</accession>
<dbReference type="RefSeq" id="XP_066920081.1">
    <property type="nucleotide sequence ID" value="XM_067063980.1"/>
</dbReference>
<dbReference type="OrthoDB" id="6350548at2759"/>
<comment type="similarity">
    <text evidence="2">Belongs to the TFIIF beta subunit family.</text>
</comment>
<dbReference type="AlphaFoldDB" id="A0A7M5V399"/>
<feature type="compositionally biased region" description="Basic and acidic residues" evidence="9">
    <location>
        <begin position="176"/>
        <end position="188"/>
    </location>
</feature>
<dbReference type="GO" id="GO:0005674">
    <property type="term" value="C:transcription factor TFIIF complex"/>
    <property type="evidence" value="ECO:0007669"/>
    <property type="project" value="InterPro"/>
</dbReference>
<dbReference type="CDD" id="cd07980">
    <property type="entry name" value="TFIIF_beta"/>
    <property type="match status" value="1"/>
</dbReference>
<dbReference type="FunFam" id="1.10.10.10:FF:000035">
    <property type="entry name" value="General transcription factor IIF subunit 2"/>
    <property type="match status" value="1"/>
</dbReference>
<proteinExistence type="inferred from homology"/>
<keyword evidence="7" id="KW-0539">Nucleus</keyword>
<comment type="subcellular location">
    <subcellularLocation>
        <location evidence="1">Nucleus</location>
    </subcellularLocation>
</comment>
<dbReference type="SUPFAM" id="SSF50916">
    <property type="entry name" value="Rap30/74 interaction domains"/>
    <property type="match status" value="1"/>
</dbReference>
<dbReference type="GO" id="GO:0003677">
    <property type="term" value="F:DNA binding"/>
    <property type="evidence" value="ECO:0007669"/>
    <property type="project" value="UniProtKB-KW"/>
</dbReference>
<evidence type="ECO:0000256" key="9">
    <source>
        <dbReference type="SAM" id="MobiDB-lite"/>
    </source>
</evidence>
<keyword evidence="4" id="KW-0805">Transcription regulation</keyword>
<evidence type="ECO:0000259" key="11">
    <source>
        <dbReference type="Pfam" id="PF17683"/>
    </source>
</evidence>
<dbReference type="PANTHER" id="PTHR10445">
    <property type="entry name" value="GENERAL TRANSCRIPTION FACTOR IIF SUBUNIT 2"/>
    <property type="match status" value="1"/>
</dbReference>
<feature type="domain" description="TFIIF beta subunit HTH" evidence="10">
    <location>
        <begin position="187"/>
        <end position="251"/>
    </location>
</feature>
<evidence type="ECO:0000256" key="5">
    <source>
        <dbReference type="ARBA" id="ARBA00023125"/>
    </source>
</evidence>
<organism evidence="12 13">
    <name type="scientific">Clytia hemisphaerica</name>
    <dbReference type="NCBI Taxonomy" id="252671"/>
    <lineage>
        <taxon>Eukaryota</taxon>
        <taxon>Metazoa</taxon>
        <taxon>Cnidaria</taxon>
        <taxon>Hydrozoa</taxon>
        <taxon>Hydroidolina</taxon>
        <taxon>Leptothecata</taxon>
        <taxon>Obeliida</taxon>
        <taxon>Clytiidae</taxon>
        <taxon>Clytia</taxon>
    </lineage>
</organism>
<dbReference type="InterPro" id="IPR040450">
    <property type="entry name" value="TFIIF_beta_HTH"/>
</dbReference>
<protein>
    <recommendedName>
        <fullName evidence="3">General transcription factor IIF subunit 2</fullName>
    </recommendedName>
    <alternativeName>
        <fullName evidence="8">Transcription initiation factor IIF subunit beta</fullName>
    </alternativeName>
</protein>
<dbReference type="GO" id="GO:0006367">
    <property type="term" value="P:transcription initiation at RNA polymerase II promoter"/>
    <property type="evidence" value="ECO:0007669"/>
    <property type="project" value="InterPro"/>
</dbReference>
<dbReference type="Pfam" id="PF02270">
    <property type="entry name" value="TFIIF_beta"/>
    <property type="match status" value="1"/>
</dbReference>
<feature type="domain" description="TFIIF beta subunit N-terminal" evidence="11">
    <location>
        <begin position="24"/>
        <end position="112"/>
    </location>
</feature>
<evidence type="ECO:0000259" key="10">
    <source>
        <dbReference type="Pfam" id="PF02270"/>
    </source>
</evidence>
<dbReference type="InterPro" id="IPR011039">
    <property type="entry name" value="TFIIF_interaction"/>
</dbReference>
<dbReference type="InterPro" id="IPR040504">
    <property type="entry name" value="TFIIF_beta_N"/>
</dbReference>
<name>A0A7M5V399_9CNID</name>
<dbReference type="GeneID" id="136807400"/>
<evidence type="ECO:0000256" key="6">
    <source>
        <dbReference type="ARBA" id="ARBA00023163"/>
    </source>
</evidence>
<dbReference type="InterPro" id="IPR036390">
    <property type="entry name" value="WH_DNA-bd_sf"/>
</dbReference>
<dbReference type="InterPro" id="IPR003196">
    <property type="entry name" value="TFIIF_beta"/>
</dbReference>
<sequence length="263" mass="29892">MMTSNTPTNGGSGSSTKVDCTRANQNVWLVKVPKYMAEVWSKADGSGIVGSLRIPVNSGPNNVSFHLAQHLTKLGESGDIPEKHKFVMSDFRQTMGVFSETPPDEDEPSESTRDKIAFEGTISKRIDCRPIQSTAYMSMKMTDIKKALKPKRTTVFTDEKVSSFRPVNDHSSMNEQAEKKRSTEKRVRSERDEVLETIFSAFEKHQYYTLKDLIGITRQPVTHLKSILRDVCNYNLKNPHKNTYELKPEYRHYNKSDDTSESS</sequence>
<evidence type="ECO:0000256" key="2">
    <source>
        <dbReference type="ARBA" id="ARBA00009543"/>
    </source>
</evidence>
<dbReference type="PANTHER" id="PTHR10445:SF0">
    <property type="entry name" value="GENERAL TRANSCRIPTION FACTOR IIF SUBUNIT 2"/>
    <property type="match status" value="1"/>
</dbReference>
<keyword evidence="13" id="KW-1185">Reference proteome</keyword>
<dbReference type="SUPFAM" id="SSF46785">
    <property type="entry name" value="Winged helix' DNA-binding domain"/>
    <property type="match status" value="1"/>
</dbReference>
<feature type="region of interest" description="Disordered" evidence="9">
    <location>
        <begin position="159"/>
        <end position="188"/>
    </location>
</feature>
<dbReference type="RefSeq" id="XP_066920079.1">
    <property type="nucleotide sequence ID" value="XM_067063978.1"/>
</dbReference>
<dbReference type="Gene3D" id="1.10.10.10">
    <property type="entry name" value="Winged helix-like DNA-binding domain superfamily/Winged helix DNA-binding domain"/>
    <property type="match status" value="1"/>
</dbReference>